<keyword evidence="2" id="KW-0614">Plasmid</keyword>
<evidence type="ECO:0000313" key="3">
    <source>
        <dbReference type="EMBL" id="BCB24947.1"/>
    </source>
</evidence>
<name>A0A6F8V428_9ENTR</name>
<reference evidence="2" key="1">
    <citation type="submission" date="2020-03" db="EMBL/GenBank/DDBJ databases">
        <title>Complete plasmid sequence of Enterobacter hormaechei subsp. xiangfangensis pA2483mcr-9 and pA2483imp-1.</title>
        <authorList>
            <person name="Kananizadeh P."/>
            <person name="Tada T."/>
            <person name="Kirikae T."/>
        </authorList>
    </citation>
    <scope>NUCLEOTIDE SEQUENCE</scope>
    <source>
        <strain evidence="2">A2483</strain>
        <plasmid evidence="2">pA2483mcr-9</plasmid>
    </source>
</reference>
<dbReference type="EMBL" id="LC532224">
    <property type="protein sequence ID" value="BCB24567.1"/>
    <property type="molecule type" value="Genomic_DNA"/>
</dbReference>
<geneLocation type="plasmid" evidence="2">
    <name>pA2483mcr-9</name>
</geneLocation>
<evidence type="ECO:0000313" key="4">
    <source>
        <dbReference type="EMBL" id="BCM22916.1"/>
    </source>
</evidence>
<dbReference type="AlphaFoldDB" id="A0A6F8V428"/>
<reference evidence="4" key="3">
    <citation type="submission" date="2020-10" db="EMBL/GenBank/DDBJ databases">
        <title>Plasmids encoding metallo-beta-lactamase blaIMP1 in Enterobacter xiangfangesis.</title>
        <authorList>
            <person name="Ohashi K."/>
            <person name="Kuwahara K."/>
            <person name="Kirikae T."/>
        </authorList>
    </citation>
    <scope>NUCLEOTIDE SEQUENCE</scope>
    <source>
        <strain evidence="5">NE_JUE15</strain>
        <strain evidence="4">NE_JUE7</strain>
        <plasmid evidence="5">pNE_JUE15</plasmid>
        <plasmid evidence="4">pNE_JUE7</plasmid>
    </source>
</reference>
<evidence type="ECO:0000256" key="1">
    <source>
        <dbReference type="SAM" id="MobiDB-lite"/>
    </source>
</evidence>
<reference evidence="3" key="2">
    <citation type="submission" date="2020-03" db="EMBL/GenBank/DDBJ databases">
        <title>Complete plasmid sequence of Enterobacter hormaechei subsp. xiangfangensis pA2504mcr-9 amd pA2504imp-1.</title>
        <authorList>
            <person name="Kananizadeh P."/>
            <person name="Tada T."/>
            <person name="Kirikae T."/>
        </authorList>
    </citation>
    <scope>NUCLEOTIDE SEQUENCE</scope>
    <source>
        <strain evidence="3">A2504</strain>
        <plasmid evidence="3">pA2504mcr-9</plasmid>
    </source>
</reference>
<organism evidence="2">
    <name type="scientific">Enterobacter hormaechei subsp. xiangfangensis</name>
    <dbReference type="NCBI Taxonomy" id="1296536"/>
    <lineage>
        <taxon>Bacteria</taxon>
        <taxon>Pseudomonadati</taxon>
        <taxon>Pseudomonadota</taxon>
        <taxon>Gammaproteobacteria</taxon>
        <taxon>Enterobacterales</taxon>
        <taxon>Enterobacteriaceae</taxon>
        <taxon>Enterobacter</taxon>
        <taxon>Enterobacter cloacae complex</taxon>
    </lineage>
</organism>
<sequence>MLGVSALNKATSCDGIWCAGPLDQKARRKKRLCDWKQIAEAGPGGTMWDTAEVSAVPCGSAFCMRTGWRRTRDRRFGSRDNAGSPVRDAVVPDPADGDTQAVSGTN</sequence>
<geneLocation type="plasmid" evidence="4">
    <name>pNE_JUE7</name>
</geneLocation>
<evidence type="ECO:0000313" key="5">
    <source>
        <dbReference type="EMBL" id="BCM23266.1"/>
    </source>
</evidence>
<dbReference type="EMBL" id="LC589174">
    <property type="protein sequence ID" value="BCM23266.1"/>
    <property type="molecule type" value="Genomic_DNA"/>
</dbReference>
<dbReference type="EMBL" id="LC589173">
    <property type="protein sequence ID" value="BCM22916.1"/>
    <property type="molecule type" value="Genomic_DNA"/>
</dbReference>
<protein>
    <submittedName>
        <fullName evidence="2">Uncharacterized protein</fullName>
    </submittedName>
</protein>
<evidence type="ECO:0000313" key="2">
    <source>
        <dbReference type="EMBL" id="BCB24567.1"/>
    </source>
</evidence>
<proteinExistence type="predicted"/>
<accession>A0A6F8V428</accession>
<geneLocation type="plasmid" evidence="5">
    <name>pNE_JUE15</name>
</geneLocation>
<dbReference type="EMBL" id="LC532226">
    <property type="protein sequence ID" value="BCB24947.1"/>
    <property type="molecule type" value="Genomic_DNA"/>
</dbReference>
<geneLocation type="plasmid" evidence="3">
    <name>pA2504mcr-9</name>
</geneLocation>
<feature type="region of interest" description="Disordered" evidence="1">
    <location>
        <begin position="73"/>
        <end position="106"/>
    </location>
</feature>